<name>A0ACC0JVM1_CHOFU</name>
<accession>A0ACC0JVM1</accession>
<reference evidence="1 2" key="1">
    <citation type="journal article" date="2022" name="Genome Biol. Evol.">
        <title>The Spruce Budworm Genome: Reconstructing the Evolutionary History of Antifreeze Proteins.</title>
        <authorList>
            <person name="Beliveau C."/>
            <person name="Gagne P."/>
            <person name="Picq S."/>
            <person name="Vernygora O."/>
            <person name="Keeling C.I."/>
            <person name="Pinkney K."/>
            <person name="Doucet D."/>
            <person name="Wen F."/>
            <person name="Johnston J.S."/>
            <person name="Maaroufi H."/>
            <person name="Boyle B."/>
            <person name="Laroche J."/>
            <person name="Dewar K."/>
            <person name="Juretic N."/>
            <person name="Blackburn G."/>
            <person name="Nisole A."/>
            <person name="Brunet B."/>
            <person name="Brandao M."/>
            <person name="Lumley L."/>
            <person name="Duan J."/>
            <person name="Quan G."/>
            <person name="Lucarotti C.J."/>
            <person name="Roe A.D."/>
            <person name="Sperling F.A.H."/>
            <person name="Levesque R.C."/>
            <person name="Cusson M."/>
        </authorList>
    </citation>
    <scope>NUCLEOTIDE SEQUENCE [LARGE SCALE GENOMIC DNA]</scope>
    <source>
        <strain evidence="1">Glfc:IPQL:Cfum</strain>
    </source>
</reference>
<comment type="caution">
    <text evidence="1">The sequence shown here is derived from an EMBL/GenBank/DDBJ whole genome shotgun (WGS) entry which is preliminary data.</text>
</comment>
<sequence length="459" mass="51832">MKKTSLLWQTLSLCTWFAITDTSQEGPVNQRSSSVCEDCLILTPFINNGSVEIARELSKVTHEEFLGIESYSAFVTVNDAYDSNIFFWFFPARAKNATETPWIIWLQGGPGISSLLGVFNLHGPFVISENKVSLRNLTWTEDYSVLYIDNPVGTGFSFTGDDHGYTTNEEQVGEQLLEFLNQFLKVFPELKSRPLFIAGESYAGKYVPALGHQIQKQRHCCHHDINLKGLMIGNGLVDPLSMLHHSELVRVLGVLTDEQSEAVGAIQSEAAKYVKAGRMVDAAQKFNESIEYIKHHSSVDIMNMNKNPTTSGYGFRDFLERADIRKALHVSNVSFDVDNQLVYEKMLPDFMNSTKSWVEELLEDYGVLSYSGQLDLLLPYWGSKHLYSSLQWSGREQYQKSPKILLRLTEDGPVVGYKKTGGNFTEVLIRNAGHMVPKESPRVAKFMLDDFIQEYASVQ</sequence>
<evidence type="ECO:0000313" key="2">
    <source>
        <dbReference type="Proteomes" id="UP001064048"/>
    </source>
</evidence>
<dbReference type="EMBL" id="CM046103">
    <property type="protein sequence ID" value="KAI8428240.1"/>
    <property type="molecule type" value="Genomic_DNA"/>
</dbReference>
<dbReference type="Proteomes" id="UP001064048">
    <property type="component" value="Chromosome 3"/>
</dbReference>
<organism evidence="1 2">
    <name type="scientific">Choristoneura fumiferana</name>
    <name type="common">Spruce budworm moth</name>
    <name type="synonym">Archips fumiferana</name>
    <dbReference type="NCBI Taxonomy" id="7141"/>
    <lineage>
        <taxon>Eukaryota</taxon>
        <taxon>Metazoa</taxon>
        <taxon>Ecdysozoa</taxon>
        <taxon>Arthropoda</taxon>
        <taxon>Hexapoda</taxon>
        <taxon>Insecta</taxon>
        <taxon>Pterygota</taxon>
        <taxon>Neoptera</taxon>
        <taxon>Endopterygota</taxon>
        <taxon>Lepidoptera</taxon>
        <taxon>Glossata</taxon>
        <taxon>Ditrysia</taxon>
        <taxon>Tortricoidea</taxon>
        <taxon>Tortricidae</taxon>
        <taxon>Tortricinae</taxon>
        <taxon>Choristoneura</taxon>
    </lineage>
</organism>
<gene>
    <name evidence="1" type="ORF">MSG28_002461</name>
</gene>
<proteinExistence type="predicted"/>
<keyword evidence="2" id="KW-1185">Reference proteome</keyword>
<protein>
    <submittedName>
        <fullName evidence="1">Uncharacterized protein</fullName>
    </submittedName>
</protein>
<evidence type="ECO:0000313" key="1">
    <source>
        <dbReference type="EMBL" id="KAI8428240.1"/>
    </source>
</evidence>